<organism evidence="4 5">
    <name type="scientific">Riccia fluitans</name>
    <dbReference type="NCBI Taxonomy" id="41844"/>
    <lineage>
        <taxon>Eukaryota</taxon>
        <taxon>Viridiplantae</taxon>
        <taxon>Streptophyta</taxon>
        <taxon>Embryophyta</taxon>
        <taxon>Marchantiophyta</taxon>
        <taxon>Marchantiopsida</taxon>
        <taxon>Marchantiidae</taxon>
        <taxon>Marchantiales</taxon>
        <taxon>Ricciaceae</taxon>
        <taxon>Riccia</taxon>
    </lineage>
</organism>
<evidence type="ECO:0000313" key="4">
    <source>
        <dbReference type="EMBL" id="KAL2654202.1"/>
    </source>
</evidence>
<feature type="compositionally biased region" description="Basic and acidic residues" evidence="2">
    <location>
        <begin position="159"/>
        <end position="175"/>
    </location>
</feature>
<evidence type="ECO:0000256" key="2">
    <source>
        <dbReference type="SAM" id="MobiDB-lite"/>
    </source>
</evidence>
<feature type="region of interest" description="Disordered" evidence="2">
    <location>
        <begin position="14"/>
        <end position="291"/>
    </location>
</feature>
<keyword evidence="5" id="KW-1185">Reference proteome</keyword>
<feature type="transmembrane region" description="Helical" evidence="3">
    <location>
        <begin position="431"/>
        <end position="453"/>
    </location>
</feature>
<feature type="compositionally biased region" description="Basic and acidic residues" evidence="2">
    <location>
        <begin position="182"/>
        <end position="228"/>
    </location>
</feature>
<evidence type="ECO:0000256" key="1">
    <source>
        <dbReference type="SAM" id="Coils"/>
    </source>
</evidence>
<feature type="coiled-coil region" evidence="1">
    <location>
        <begin position="372"/>
        <end position="403"/>
    </location>
</feature>
<accession>A0ABD1ZSM2</accession>
<reference evidence="4 5" key="1">
    <citation type="submission" date="2024-09" db="EMBL/GenBank/DDBJ databases">
        <title>Chromosome-scale assembly of Riccia fluitans.</title>
        <authorList>
            <person name="Paukszto L."/>
            <person name="Sawicki J."/>
            <person name="Karawczyk K."/>
            <person name="Piernik-Szablinska J."/>
            <person name="Szczecinska M."/>
            <person name="Mazdziarz M."/>
        </authorList>
    </citation>
    <scope>NUCLEOTIDE SEQUENCE [LARGE SCALE GENOMIC DNA]</scope>
    <source>
        <strain evidence="4">Rf_01</strain>
        <tissue evidence="4">Aerial parts of the thallus</tissue>
    </source>
</reference>
<keyword evidence="3" id="KW-0812">Transmembrane</keyword>
<feature type="compositionally biased region" description="Pro residues" evidence="2">
    <location>
        <begin position="50"/>
        <end position="61"/>
    </location>
</feature>
<name>A0ABD1ZSM2_9MARC</name>
<evidence type="ECO:0000256" key="3">
    <source>
        <dbReference type="SAM" id="Phobius"/>
    </source>
</evidence>
<evidence type="ECO:0000313" key="5">
    <source>
        <dbReference type="Proteomes" id="UP001605036"/>
    </source>
</evidence>
<proteinExistence type="predicted"/>
<dbReference type="AlphaFoldDB" id="A0ABD1ZSM2"/>
<feature type="compositionally biased region" description="Low complexity" evidence="2">
    <location>
        <begin position="230"/>
        <end position="249"/>
    </location>
</feature>
<keyword evidence="3" id="KW-1133">Transmembrane helix</keyword>
<dbReference type="PANTHER" id="PTHR35490:SF2">
    <property type="entry name" value="BACTERIOPHAGE N4 ADSORPTION B PROTEIN"/>
    <property type="match status" value="1"/>
</dbReference>
<keyword evidence="1" id="KW-0175">Coiled coil</keyword>
<dbReference type="Proteomes" id="UP001605036">
    <property type="component" value="Unassembled WGS sequence"/>
</dbReference>
<dbReference type="EMBL" id="JBHFFA010000001">
    <property type="protein sequence ID" value="KAL2654202.1"/>
    <property type="molecule type" value="Genomic_DNA"/>
</dbReference>
<dbReference type="PANTHER" id="PTHR35490">
    <property type="entry name" value="BACTERIOPHAGE N4 ADSORPTION B PROTEIN"/>
    <property type="match status" value="1"/>
</dbReference>
<sequence>MSVFSITALDRLIESDRRSSAKQMSPSMEKQGDATLAERRPLYAAAYPYPSIPLSPRPRSPSPTDFSPSPYVVNHKRRVPNGLDNKRASQQNGFHVSEKIPGSRPTESQDPVPRSGKENVSLDSPSLNGLEGKQGHEARLSQSSSLTRELESNNSGGGREYHHEVKKKNFDDSFRHGSRVTATEEKLKGRRAGWERRDMSSKADDTRGKQKLEERLEQQTSARERTKIDSGSASSSTSSPHVPPSDSSSITAEEWFDAPDAPLSEDSSDDEGFRNTPGKSIPSSRGAPDPDIASHLAEEIKRRIKAEEALKALQQQRDGMVQLLSSAGVSLSPSDSSLLGENGLEMRISQFEAERLSVARTVAVAVAIGAVKAEAEAELQSVLAEKSKEIARLRDKLQYYETLNHEMSQRNQEAIEIARQTRRRRRRRQRFAALGFSAAICVGVSAAVMYHYVSWEQIKSLTQGSAFSGDHVNSQSGEKTSLHVEMRKMVGRARAVLRSVPGINSGEVAAAEELVEILADGHNAQ</sequence>
<feature type="compositionally biased region" description="Basic and acidic residues" evidence="2">
    <location>
        <begin position="30"/>
        <end position="41"/>
    </location>
</feature>
<comment type="caution">
    <text evidence="4">The sequence shown here is derived from an EMBL/GenBank/DDBJ whole genome shotgun (WGS) entry which is preliminary data.</text>
</comment>
<gene>
    <name evidence="4" type="ORF">R1flu_022330</name>
</gene>
<protein>
    <submittedName>
        <fullName evidence="4">Uncharacterized protein</fullName>
    </submittedName>
</protein>
<keyword evidence="3" id="KW-0472">Membrane</keyword>